<keyword evidence="4" id="KW-0479">Metal-binding</keyword>
<comment type="similarity">
    <text evidence="2">Belongs to the cytochrome P450 family.</text>
</comment>
<organism evidence="8 9">
    <name type="scientific">Alcanivorax quisquiliarum</name>
    <dbReference type="NCBI Taxonomy" id="2933565"/>
    <lineage>
        <taxon>Bacteria</taxon>
        <taxon>Pseudomonadati</taxon>
        <taxon>Pseudomonadota</taxon>
        <taxon>Gammaproteobacteria</taxon>
        <taxon>Oceanospirillales</taxon>
        <taxon>Alcanivoracaceae</taxon>
        <taxon>Alcanivorax</taxon>
    </lineage>
</organism>
<dbReference type="PANTHER" id="PTHR24286">
    <property type="entry name" value="CYTOCHROME P450 26"/>
    <property type="match status" value="1"/>
</dbReference>
<comment type="cofactor">
    <cofactor evidence="1">
        <name>heme</name>
        <dbReference type="ChEBI" id="CHEBI:30413"/>
    </cofactor>
</comment>
<evidence type="ECO:0000256" key="1">
    <source>
        <dbReference type="ARBA" id="ARBA00001971"/>
    </source>
</evidence>
<dbReference type="CDD" id="cd11067">
    <property type="entry name" value="CYP152"/>
    <property type="match status" value="1"/>
</dbReference>
<dbReference type="Proteomes" id="UP001165524">
    <property type="component" value="Unassembled WGS sequence"/>
</dbReference>
<keyword evidence="6" id="KW-0408">Iron</keyword>
<dbReference type="InterPro" id="IPR001128">
    <property type="entry name" value="Cyt_P450"/>
</dbReference>
<dbReference type="PANTHER" id="PTHR24286:SF24">
    <property type="entry name" value="LANOSTEROL 14-ALPHA DEMETHYLASE"/>
    <property type="match status" value="1"/>
</dbReference>
<keyword evidence="5" id="KW-0560">Oxidoreductase</keyword>
<evidence type="ECO:0000256" key="2">
    <source>
        <dbReference type="ARBA" id="ARBA00010617"/>
    </source>
</evidence>
<evidence type="ECO:0000256" key="3">
    <source>
        <dbReference type="ARBA" id="ARBA00022617"/>
    </source>
</evidence>
<evidence type="ECO:0000256" key="7">
    <source>
        <dbReference type="ARBA" id="ARBA00023033"/>
    </source>
</evidence>
<evidence type="ECO:0000313" key="8">
    <source>
        <dbReference type="EMBL" id="MCK0538412.1"/>
    </source>
</evidence>
<sequence>MSSIPYAPGFDNSLALLAEGYAFIGRRCEQLGSDLFRTRLLMQDVICLRGQDAVALLYGDNRIQRQGGIPHSTLRLLQGPGSVQTLEGTAHHHRKAMFMGMMGEAAQAKLVRHYAYGWQQALQSWQQRAEIRLKDEVPAVLLQAAHAWAGIALPPEQIPRRVTELVAMVENAGRFGPGHWRARWLRQRCEYWARKHVRAARQQPAAEVLTPLARIAHHRDEKGALLPEHVAAIELINLLRPLVAVHRYVLFLVLALHQHPYWENAFRQGDETHLDAFVQETRRFYPFFPFVGARVRQPLTWQGYPLARNQWLLLDLYGTDHHPTHWATPQLFLPERFQARPAEVPVAQGGGSFTASHRCAGEPLTVALMKETVRQLTKMRYRLPPQDLSISLRRIPAMPASGVILSGVSQRRAPHQ</sequence>
<evidence type="ECO:0000256" key="4">
    <source>
        <dbReference type="ARBA" id="ARBA00022723"/>
    </source>
</evidence>
<keyword evidence="9" id="KW-1185">Reference proteome</keyword>
<protein>
    <submittedName>
        <fullName evidence="8">Cytochrome P450</fullName>
    </submittedName>
</protein>
<keyword evidence="7" id="KW-0503">Monooxygenase</keyword>
<name>A0ABT0E9I3_9GAMM</name>
<gene>
    <name evidence="8" type="ORF">MU846_11890</name>
</gene>
<dbReference type="Gene3D" id="1.10.630.10">
    <property type="entry name" value="Cytochrome P450"/>
    <property type="match status" value="1"/>
</dbReference>
<dbReference type="RefSeq" id="WP_246952999.1">
    <property type="nucleotide sequence ID" value="NZ_JALKII010000008.1"/>
</dbReference>
<evidence type="ECO:0000313" key="9">
    <source>
        <dbReference type="Proteomes" id="UP001165524"/>
    </source>
</evidence>
<dbReference type="Pfam" id="PF00067">
    <property type="entry name" value="p450"/>
    <property type="match status" value="1"/>
</dbReference>
<dbReference type="SUPFAM" id="SSF48264">
    <property type="entry name" value="Cytochrome P450"/>
    <property type="match status" value="1"/>
</dbReference>
<keyword evidence="3" id="KW-0349">Heme</keyword>
<evidence type="ECO:0000256" key="6">
    <source>
        <dbReference type="ARBA" id="ARBA00023004"/>
    </source>
</evidence>
<dbReference type="InterPro" id="IPR036396">
    <property type="entry name" value="Cyt_P450_sf"/>
</dbReference>
<comment type="caution">
    <text evidence="8">The sequence shown here is derived from an EMBL/GenBank/DDBJ whole genome shotgun (WGS) entry which is preliminary data.</text>
</comment>
<evidence type="ECO:0000256" key="5">
    <source>
        <dbReference type="ARBA" id="ARBA00023002"/>
    </source>
</evidence>
<dbReference type="EMBL" id="JALKII010000008">
    <property type="protein sequence ID" value="MCK0538412.1"/>
    <property type="molecule type" value="Genomic_DNA"/>
</dbReference>
<reference evidence="8" key="1">
    <citation type="submission" date="2022-04" db="EMBL/GenBank/DDBJ databases">
        <title>Alcanivorax sp. CY1518 draft genome sequence.</title>
        <authorList>
            <person name="Zhao G."/>
            <person name="An M."/>
        </authorList>
    </citation>
    <scope>NUCLEOTIDE SEQUENCE</scope>
    <source>
        <strain evidence="8">CY1518</strain>
    </source>
</reference>
<proteinExistence type="inferred from homology"/>
<accession>A0ABT0E9I3</accession>